<protein>
    <submittedName>
        <fullName evidence="1">Uncharacterized protein</fullName>
    </submittedName>
</protein>
<dbReference type="SUPFAM" id="SSF161245">
    <property type="entry name" value="Zinc hairpin stack"/>
    <property type="match status" value="1"/>
</dbReference>
<evidence type="ECO:0000313" key="1">
    <source>
        <dbReference type="EMBL" id="KKN33542.1"/>
    </source>
</evidence>
<sequence>MSVMRDKNPQYHCPQCQSSKIIEYDDFIECTKCLLEFDKKLIGKVADDEILSRQEMGGVLREFEELKDPKKAKKFYDSLMEDLNDEN</sequence>
<name>A0A0F9Q916_9ZZZZ</name>
<dbReference type="AlphaFoldDB" id="A0A0F9Q916"/>
<dbReference type="InterPro" id="IPR037275">
    <property type="entry name" value="Znf_CTCHY_sf"/>
</dbReference>
<reference evidence="1" key="1">
    <citation type="journal article" date="2015" name="Nature">
        <title>Complex archaea that bridge the gap between prokaryotes and eukaryotes.</title>
        <authorList>
            <person name="Spang A."/>
            <person name="Saw J.H."/>
            <person name="Jorgensen S.L."/>
            <person name="Zaremba-Niedzwiedzka K."/>
            <person name="Martijn J."/>
            <person name="Lind A.E."/>
            <person name="van Eijk R."/>
            <person name="Schleper C."/>
            <person name="Guy L."/>
            <person name="Ettema T.J."/>
        </authorList>
    </citation>
    <scope>NUCLEOTIDE SEQUENCE</scope>
</reference>
<organism evidence="1">
    <name type="scientific">marine sediment metagenome</name>
    <dbReference type="NCBI Taxonomy" id="412755"/>
    <lineage>
        <taxon>unclassified sequences</taxon>
        <taxon>metagenomes</taxon>
        <taxon>ecological metagenomes</taxon>
    </lineage>
</organism>
<proteinExistence type="predicted"/>
<gene>
    <name evidence="1" type="ORF">LCGC14_0802740</name>
</gene>
<dbReference type="EMBL" id="LAZR01002169">
    <property type="protein sequence ID" value="KKN33542.1"/>
    <property type="molecule type" value="Genomic_DNA"/>
</dbReference>
<accession>A0A0F9Q916</accession>
<comment type="caution">
    <text evidence="1">The sequence shown here is derived from an EMBL/GenBank/DDBJ whole genome shotgun (WGS) entry which is preliminary data.</text>
</comment>